<sequence>MYLSPQDWSPRFDDSFFTIQIRSFHRLSAMPQRRLCGGNTHHPAYYYEITVRRGHAEWKVMRRYSEFQWLHRQHGISSNSNEMTLPTGMCFLELHSDDLARRRLELLQEYMDDLLRVSGNSDSEAVRTFLELDR</sequence>
<accession>A0A7R9ZN81</accession>
<name>A0A7R9ZN81_9STRA</name>
<proteinExistence type="predicted"/>
<dbReference type="CDD" id="cd06093">
    <property type="entry name" value="PX_domain"/>
    <property type="match status" value="1"/>
</dbReference>
<protein>
    <recommendedName>
        <fullName evidence="1">PX domain-containing protein</fullName>
    </recommendedName>
</protein>
<dbReference type="PROSITE" id="PS50195">
    <property type="entry name" value="PX"/>
    <property type="match status" value="1"/>
</dbReference>
<dbReference type="Pfam" id="PF00787">
    <property type="entry name" value="PX"/>
    <property type="match status" value="1"/>
</dbReference>
<dbReference type="EMBL" id="HBEF01013410">
    <property type="protein sequence ID" value="CAD8336276.1"/>
    <property type="molecule type" value="Transcribed_RNA"/>
</dbReference>
<dbReference type="InterPro" id="IPR036871">
    <property type="entry name" value="PX_dom_sf"/>
</dbReference>
<dbReference type="SMART" id="SM00312">
    <property type="entry name" value="PX"/>
    <property type="match status" value="1"/>
</dbReference>
<dbReference type="AlphaFoldDB" id="A0A7R9ZN81"/>
<dbReference type="Gene3D" id="3.30.1520.10">
    <property type="entry name" value="Phox-like domain"/>
    <property type="match status" value="1"/>
</dbReference>
<evidence type="ECO:0000259" key="1">
    <source>
        <dbReference type="PROSITE" id="PS50195"/>
    </source>
</evidence>
<reference evidence="2" key="1">
    <citation type="submission" date="2021-01" db="EMBL/GenBank/DDBJ databases">
        <authorList>
            <person name="Corre E."/>
            <person name="Pelletier E."/>
            <person name="Niang G."/>
            <person name="Scheremetjew M."/>
            <person name="Finn R."/>
            <person name="Kale V."/>
            <person name="Holt S."/>
            <person name="Cochrane G."/>
            <person name="Meng A."/>
            <person name="Brown T."/>
            <person name="Cohen L."/>
        </authorList>
    </citation>
    <scope>NUCLEOTIDE SEQUENCE</scope>
    <source>
        <strain evidence="2">CCMP3328</strain>
    </source>
</reference>
<evidence type="ECO:0000313" key="2">
    <source>
        <dbReference type="EMBL" id="CAD8336276.1"/>
    </source>
</evidence>
<dbReference type="GO" id="GO:0035091">
    <property type="term" value="F:phosphatidylinositol binding"/>
    <property type="evidence" value="ECO:0007669"/>
    <property type="project" value="InterPro"/>
</dbReference>
<dbReference type="SUPFAM" id="SSF64268">
    <property type="entry name" value="PX domain"/>
    <property type="match status" value="1"/>
</dbReference>
<dbReference type="InterPro" id="IPR001683">
    <property type="entry name" value="PX_dom"/>
</dbReference>
<organism evidence="2">
    <name type="scientific">Craspedostauros australis</name>
    <dbReference type="NCBI Taxonomy" id="1486917"/>
    <lineage>
        <taxon>Eukaryota</taxon>
        <taxon>Sar</taxon>
        <taxon>Stramenopiles</taxon>
        <taxon>Ochrophyta</taxon>
        <taxon>Bacillariophyta</taxon>
        <taxon>Bacillariophyceae</taxon>
        <taxon>Bacillariophycidae</taxon>
        <taxon>Naviculales</taxon>
        <taxon>Naviculaceae</taxon>
        <taxon>Craspedostauros</taxon>
    </lineage>
</organism>
<feature type="domain" description="PX" evidence="1">
    <location>
        <begin position="25"/>
        <end position="134"/>
    </location>
</feature>
<gene>
    <name evidence="2" type="ORF">CAUS1442_LOCUS8404</name>
</gene>